<evidence type="ECO:0000256" key="4">
    <source>
        <dbReference type="ARBA" id="ARBA00022679"/>
    </source>
</evidence>
<comment type="similarity">
    <text evidence="2 8">Belongs to the glycosyltransferase 92 family.</text>
</comment>
<reference evidence="9" key="1">
    <citation type="submission" date="2021-02" db="EMBL/GenBank/DDBJ databases">
        <authorList>
            <person name="Nowell W R."/>
        </authorList>
    </citation>
    <scope>NUCLEOTIDE SEQUENCE</scope>
</reference>
<evidence type="ECO:0000256" key="3">
    <source>
        <dbReference type="ARBA" id="ARBA00022676"/>
    </source>
</evidence>
<dbReference type="PANTHER" id="PTHR21461">
    <property type="entry name" value="GLYCOSYLTRANSFERASE FAMILY 92 PROTEIN"/>
    <property type="match status" value="1"/>
</dbReference>
<dbReference type="GO" id="GO:0016757">
    <property type="term" value="F:glycosyltransferase activity"/>
    <property type="evidence" value="ECO:0007669"/>
    <property type="project" value="UniProtKB-UniRule"/>
</dbReference>
<comment type="caution">
    <text evidence="9">The sequence shown here is derived from an EMBL/GenBank/DDBJ whole genome shotgun (WGS) entry which is preliminary data.</text>
</comment>
<keyword evidence="3 8" id="KW-0328">Glycosyltransferase</keyword>
<dbReference type="Pfam" id="PF01697">
    <property type="entry name" value="Glyco_transf_92"/>
    <property type="match status" value="1"/>
</dbReference>
<evidence type="ECO:0000313" key="12">
    <source>
        <dbReference type="Proteomes" id="UP000663877"/>
    </source>
</evidence>
<evidence type="ECO:0000256" key="5">
    <source>
        <dbReference type="ARBA" id="ARBA00022692"/>
    </source>
</evidence>
<sequence>MCTTKWYKQLQLEFNVFSVKNFTKVIFMMDYLYTNITNNGSYKCIFFHFGTNKTINPQLLTRIGGKDISDPHKHTLCLQCDIPNEAIHPNATTIDFMLISGNDLINGVIITICRFYNSSFNFLNSRIYLENTTRQLELINKSRNRNSTLIASCTQTSHHDLYFPLWINYYYKMGIDHFYIYDHAPSNLTRLHHSLKSYIDLNIITIIPWYIDQWNGFKYRSSPSEWVAHQIWSQNDCIHRYGYLYSWILISDVDEIVVPMGNLTNFKQMLDIVPSNYCALQVLSYNFKGLHNNITISEEDRPKKFIHRDQKSKNRNSHSKNFVRPELIYYFSVHEVTKSVNDVPVFYADVHTHGRIQHYRGDFIPTEQLANFTIDTHILSFINQINNSLSSIF</sequence>
<organism evidence="9 12">
    <name type="scientific">Adineta steineri</name>
    <dbReference type="NCBI Taxonomy" id="433720"/>
    <lineage>
        <taxon>Eukaryota</taxon>
        <taxon>Metazoa</taxon>
        <taxon>Spiralia</taxon>
        <taxon>Gnathifera</taxon>
        <taxon>Rotifera</taxon>
        <taxon>Eurotatoria</taxon>
        <taxon>Bdelloidea</taxon>
        <taxon>Adinetida</taxon>
        <taxon>Adinetidae</taxon>
        <taxon>Adineta</taxon>
    </lineage>
</organism>
<evidence type="ECO:0000313" key="9">
    <source>
        <dbReference type="EMBL" id="CAF0844844.1"/>
    </source>
</evidence>
<evidence type="ECO:0000256" key="2">
    <source>
        <dbReference type="ARBA" id="ARBA00007647"/>
    </source>
</evidence>
<dbReference type="EMBL" id="CAJNOI010000023">
    <property type="protein sequence ID" value="CAF0844844.1"/>
    <property type="molecule type" value="Genomic_DNA"/>
</dbReference>
<dbReference type="AlphaFoldDB" id="A0A813VQ16"/>
<evidence type="ECO:0000313" key="11">
    <source>
        <dbReference type="Proteomes" id="UP000663832"/>
    </source>
</evidence>
<evidence type="ECO:0000313" key="10">
    <source>
        <dbReference type="EMBL" id="CAF1548121.1"/>
    </source>
</evidence>
<keyword evidence="11" id="KW-1185">Reference proteome</keyword>
<dbReference type="EMBL" id="CAJNOM010000712">
    <property type="protein sequence ID" value="CAF1548121.1"/>
    <property type="molecule type" value="Genomic_DNA"/>
</dbReference>
<dbReference type="OrthoDB" id="2526284at2759"/>
<evidence type="ECO:0000256" key="8">
    <source>
        <dbReference type="RuleBase" id="RU366017"/>
    </source>
</evidence>
<keyword evidence="6" id="KW-1133">Transmembrane helix</keyword>
<dbReference type="PANTHER" id="PTHR21461:SF87">
    <property type="entry name" value="GH12965P"/>
    <property type="match status" value="1"/>
</dbReference>
<keyword evidence="4 8" id="KW-0808">Transferase</keyword>
<dbReference type="GO" id="GO:0005737">
    <property type="term" value="C:cytoplasm"/>
    <property type="evidence" value="ECO:0007669"/>
    <property type="project" value="TreeGrafter"/>
</dbReference>
<evidence type="ECO:0000256" key="1">
    <source>
        <dbReference type="ARBA" id="ARBA00004167"/>
    </source>
</evidence>
<accession>A0A813VQ16</accession>
<protein>
    <recommendedName>
        <fullName evidence="8">Glycosyltransferase family 92 protein</fullName>
        <ecNumber evidence="8">2.4.1.-</ecNumber>
    </recommendedName>
</protein>
<dbReference type="GO" id="GO:0016020">
    <property type="term" value="C:membrane"/>
    <property type="evidence" value="ECO:0007669"/>
    <property type="project" value="UniProtKB-SubCell"/>
</dbReference>
<keyword evidence="5" id="KW-0812">Transmembrane</keyword>
<gene>
    <name evidence="9" type="ORF">BJG266_LOCUS7511</name>
    <name evidence="10" type="ORF">QVE165_LOCUS46848</name>
</gene>
<comment type="subcellular location">
    <subcellularLocation>
        <location evidence="1">Membrane</location>
        <topology evidence="1">Single-pass membrane protein</topology>
    </subcellularLocation>
</comment>
<name>A0A813VQ16_9BILA</name>
<dbReference type="InterPro" id="IPR008166">
    <property type="entry name" value="Glyco_transf_92"/>
</dbReference>
<dbReference type="EC" id="2.4.1.-" evidence="8"/>
<evidence type="ECO:0000256" key="6">
    <source>
        <dbReference type="ARBA" id="ARBA00022989"/>
    </source>
</evidence>
<evidence type="ECO:0000256" key="7">
    <source>
        <dbReference type="ARBA" id="ARBA00023136"/>
    </source>
</evidence>
<dbReference type="Proteomes" id="UP000663877">
    <property type="component" value="Unassembled WGS sequence"/>
</dbReference>
<keyword evidence="7" id="KW-0472">Membrane</keyword>
<proteinExistence type="inferred from homology"/>
<dbReference type="Proteomes" id="UP000663832">
    <property type="component" value="Unassembled WGS sequence"/>
</dbReference>